<dbReference type="PANTHER" id="PTHR14359:SF6">
    <property type="entry name" value="PHOSPHOPANTOTHENOYLCYSTEINE DECARBOXYLASE"/>
    <property type="match status" value="1"/>
</dbReference>
<feature type="active site" description="Proton donor" evidence="3">
    <location>
        <position position="162"/>
    </location>
</feature>
<organism evidence="7 8">
    <name type="scientific">Acetomicrobium hydrogeniformans ATCC BAA-1850</name>
    <dbReference type="NCBI Taxonomy" id="592015"/>
    <lineage>
        <taxon>Bacteria</taxon>
        <taxon>Thermotogati</taxon>
        <taxon>Synergistota</taxon>
        <taxon>Synergistia</taxon>
        <taxon>Synergistales</taxon>
        <taxon>Acetomicrobiaceae</taxon>
        <taxon>Acetomicrobium</taxon>
    </lineage>
</organism>
<feature type="domain" description="Flavoprotein" evidence="5">
    <location>
        <begin position="9"/>
        <end position="145"/>
    </location>
</feature>
<gene>
    <name evidence="3" type="primary">coaBC</name>
    <name evidence="7" type="ORF">HMPREF1705_03512</name>
</gene>
<dbReference type="SUPFAM" id="SSF52507">
    <property type="entry name" value="Homo-oligomeric flavin-containing Cys decarboxylases, HFCD"/>
    <property type="match status" value="1"/>
</dbReference>
<evidence type="ECO:0000313" key="7">
    <source>
        <dbReference type="EMBL" id="KRT36242.1"/>
    </source>
</evidence>
<evidence type="ECO:0000256" key="3">
    <source>
        <dbReference type="HAMAP-Rule" id="MF_02225"/>
    </source>
</evidence>
<comment type="cofactor">
    <cofactor evidence="3">
        <name>FMN</name>
        <dbReference type="ChEBI" id="CHEBI:58210"/>
    </cofactor>
    <text evidence="3">Binds 1 FMN per subunit.</text>
</comment>
<evidence type="ECO:0000256" key="2">
    <source>
        <dbReference type="ARBA" id="ARBA00023239"/>
    </source>
</evidence>
<evidence type="ECO:0000256" key="1">
    <source>
        <dbReference type="ARBA" id="ARBA00022793"/>
    </source>
</evidence>
<proteinExistence type="inferred from homology"/>
<evidence type="ECO:0000259" key="5">
    <source>
        <dbReference type="Pfam" id="PF02441"/>
    </source>
</evidence>
<dbReference type="InterPro" id="IPR005252">
    <property type="entry name" value="CoaBC"/>
</dbReference>
<comment type="catalytic activity">
    <reaction evidence="3 4">
        <text>N-[(R)-4-phosphopantothenoyl]-L-cysteine + H(+) = (R)-4'-phosphopantetheine + CO2</text>
        <dbReference type="Rhea" id="RHEA:16793"/>
        <dbReference type="ChEBI" id="CHEBI:15378"/>
        <dbReference type="ChEBI" id="CHEBI:16526"/>
        <dbReference type="ChEBI" id="CHEBI:59458"/>
        <dbReference type="ChEBI" id="CHEBI:61723"/>
        <dbReference type="EC" id="4.1.1.36"/>
    </reaction>
</comment>
<evidence type="ECO:0000256" key="4">
    <source>
        <dbReference type="RuleBase" id="RU364078"/>
    </source>
</evidence>
<dbReference type="AlphaFoldDB" id="A0A0T5XDA0"/>
<dbReference type="GO" id="GO:0015941">
    <property type="term" value="P:pantothenate catabolic process"/>
    <property type="evidence" value="ECO:0007669"/>
    <property type="project" value="InterPro"/>
</dbReference>
<dbReference type="HAMAP" id="MF_02225">
    <property type="entry name" value="CoaBC"/>
    <property type="match status" value="1"/>
</dbReference>
<keyword evidence="2 3" id="KW-0456">Lyase</keyword>
<dbReference type="EC" id="4.1.1.36" evidence="3"/>
<dbReference type="Pfam" id="PF04127">
    <property type="entry name" value="DFP"/>
    <property type="match status" value="1"/>
</dbReference>
<keyword evidence="3" id="KW-0511">Multifunctional enzyme</keyword>
<comment type="function">
    <text evidence="4">Catalyzes two steps in the biosynthesis of coenzyme A. In the first step cysteine is conjugated to 4'-phosphopantothenate to form 4-phosphopantothenoylcysteine, in the latter compound is decarboxylated to form 4'-phosphopantotheine.</text>
</comment>
<dbReference type="EC" id="6.3.2.5" evidence="3"/>
<dbReference type="InterPro" id="IPR036551">
    <property type="entry name" value="Flavin_trans-like"/>
</dbReference>
<dbReference type="GO" id="GO:0004632">
    <property type="term" value="F:phosphopantothenate--cysteine ligase activity"/>
    <property type="evidence" value="ECO:0007669"/>
    <property type="project" value="UniProtKB-UniRule"/>
</dbReference>
<comment type="catalytic activity">
    <reaction evidence="3 4">
        <text>(R)-4'-phosphopantothenate + L-cysteine + CTP = N-[(R)-4-phosphopantothenoyl]-L-cysteine + CMP + diphosphate + H(+)</text>
        <dbReference type="Rhea" id="RHEA:19397"/>
        <dbReference type="ChEBI" id="CHEBI:10986"/>
        <dbReference type="ChEBI" id="CHEBI:15378"/>
        <dbReference type="ChEBI" id="CHEBI:33019"/>
        <dbReference type="ChEBI" id="CHEBI:35235"/>
        <dbReference type="ChEBI" id="CHEBI:37563"/>
        <dbReference type="ChEBI" id="CHEBI:59458"/>
        <dbReference type="ChEBI" id="CHEBI:60377"/>
        <dbReference type="EC" id="6.3.2.5"/>
    </reaction>
</comment>
<comment type="pathway">
    <text evidence="3 4">Cofactor biosynthesis; coenzyme A biosynthesis; CoA from (R)-pantothenate: step 2/5.</text>
</comment>
<accession>A0A0T5XDA0</accession>
<feature type="binding site" evidence="3">
    <location>
        <position position="329"/>
    </location>
    <ligand>
        <name>CTP</name>
        <dbReference type="ChEBI" id="CHEBI:37563"/>
    </ligand>
</feature>
<dbReference type="SUPFAM" id="SSF102645">
    <property type="entry name" value="CoaB-like"/>
    <property type="match status" value="1"/>
</dbReference>
<dbReference type="GO" id="GO:0010181">
    <property type="term" value="F:FMN binding"/>
    <property type="evidence" value="ECO:0007669"/>
    <property type="project" value="UniProtKB-UniRule"/>
</dbReference>
<dbReference type="GO" id="GO:0004633">
    <property type="term" value="F:phosphopantothenoylcysteine decarboxylase activity"/>
    <property type="evidence" value="ECO:0007669"/>
    <property type="project" value="UniProtKB-UniRule"/>
</dbReference>
<dbReference type="InterPro" id="IPR007085">
    <property type="entry name" value="DNA/pantothenate-metab_flavo_C"/>
</dbReference>
<comment type="cofactor">
    <cofactor evidence="3">
        <name>Mg(2+)</name>
        <dbReference type="ChEBI" id="CHEBI:18420"/>
    </cofactor>
</comment>
<keyword evidence="3 4" id="KW-0436">Ligase</keyword>
<dbReference type="PANTHER" id="PTHR14359">
    <property type="entry name" value="HOMO-OLIGOMERIC FLAVIN CONTAINING CYS DECARBOXYLASE FAMILY"/>
    <property type="match status" value="1"/>
</dbReference>
<keyword evidence="1 3" id="KW-0210">Decarboxylase</keyword>
<feature type="binding site" evidence="3">
    <location>
        <position position="283"/>
    </location>
    <ligand>
        <name>CTP</name>
        <dbReference type="ChEBI" id="CHEBI:37563"/>
    </ligand>
</feature>
<keyword evidence="3 4" id="KW-0285">Flavoprotein</keyword>
<evidence type="ECO:0000313" key="8">
    <source>
        <dbReference type="Proteomes" id="UP000005273"/>
    </source>
</evidence>
<dbReference type="RefSeq" id="WP_009201066.1">
    <property type="nucleotide sequence ID" value="NZ_ACJX03000001.1"/>
</dbReference>
<feature type="domain" description="DNA/pantothenate metabolism flavoprotein C-terminal" evidence="6">
    <location>
        <begin position="191"/>
        <end position="399"/>
    </location>
</feature>
<dbReference type="OrthoDB" id="9802554at2"/>
<dbReference type="UniPathway" id="UPA00241">
    <property type="reaction ID" value="UER00353"/>
</dbReference>
<comment type="pathway">
    <text evidence="3 4">Cofactor biosynthesis; coenzyme A biosynthesis; CoA from (R)-pantothenate: step 3/5.</text>
</comment>
<comment type="similarity">
    <text evidence="3 4">In the C-terminal section; belongs to the PPC synthetase family.</text>
</comment>
<dbReference type="Gene3D" id="3.40.50.1950">
    <property type="entry name" value="Flavin prenyltransferase-like"/>
    <property type="match status" value="1"/>
</dbReference>
<sequence length="404" mass="44649">MLKWKTNRKVLLGISGGISAYKIPDVVSTLKKYNNDIEVIMTRSASSFVTPLSLSTLTGKKTWMEEDFLSDQRGWEIPHISLADWAEVFVIAPATANVIRRAAFGEAETLLGATMLATRAPVVIFPAMNIHMWEHPATQRHVKMSGELGYIVIPPEEGFLACGYEGKGRLPKKEVILEILWRVLSPKRDLIGKKIIVTSGPTREFMDPVRFISNPSSGKMGYAVARTAWYRGADVTLIKGPTYIEPPFGVRTIDVTTAQEMYDAVLKESDGADIVVKAAAVGDYRFAHTLDQKLKREGRGRLEVILEENPDIAAEVGKRKRQGQILVGFAAESTEVVENALSKLNKKNMDMIVANDITARGSGFESDTNSVTVICKTGRTSRLEGSKEEVAWGLWDIVEAEFLS</sequence>
<dbReference type="NCBIfam" id="TIGR00521">
    <property type="entry name" value="coaBC_dfp"/>
    <property type="match status" value="1"/>
</dbReference>
<dbReference type="InterPro" id="IPR035929">
    <property type="entry name" value="CoaB-like_sf"/>
</dbReference>
<comment type="caution">
    <text evidence="3">Lacks conserved residue(s) required for the propagation of feature annotation.</text>
</comment>
<comment type="function">
    <text evidence="3">Catalyzes two sequential steps in the biosynthesis of coenzyme A. In the first step cysteine is conjugated to 4'-phosphopantothenate to form 4-phosphopantothenoylcysteine. In the second step the latter compound is decarboxylated to form 4'-phosphopantotheine.</text>
</comment>
<evidence type="ECO:0000259" key="6">
    <source>
        <dbReference type="Pfam" id="PF04127"/>
    </source>
</evidence>
<name>A0A0T5XDA0_9BACT</name>
<dbReference type="GO" id="GO:0046872">
    <property type="term" value="F:metal ion binding"/>
    <property type="evidence" value="ECO:0007669"/>
    <property type="project" value="UniProtKB-KW"/>
</dbReference>
<dbReference type="Pfam" id="PF02441">
    <property type="entry name" value="Flavoprotein"/>
    <property type="match status" value="1"/>
</dbReference>
<keyword evidence="3 4" id="KW-0288">FMN</keyword>
<keyword evidence="8" id="KW-1185">Reference proteome</keyword>
<protein>
    <recommendedName>
        <fullName evidence="3">Coenzyme A biosynthesis bifunctional protein CoaBC</fullName>
    </recommendedName>
    <alternativeName>
        <fullName evidence="3">DNA/pantothenate metabolism flavoprotein</fullName>
    </alternativeName>
    <alternativeName>
        <fullName evidence="3">Phosphopantothenoylcysteine synthetase/decarboxylase</fullName>
        <shortName evidence="3">PPCS-PPCDC</shortName>
    </alternativeName>
    <domain>
        <recommendedName>
            <fullName evidence="3">Phosphopantothenoylcysteine decarboxylase</fullName>
            <shortName evidence="3">PPC decarboxylase</shortName>
            <shortName evidence="3">PPC-DC</shortName>
            <ecNumber evidence="3">4.1.1.36</ecNumber>
        </recommendedName>
        <alternativeName>
            <fullName evidence="3">CoaC</fullName>
        </alternativeName>
    </domain>
    <domain>
        <recommendedName>
            <fullName evidence="3">Phosphopantothenate--cysteine ligase</fullName>
            <ecNumber evidence="3">6.3.2.5</ecNumber>
        </recommendedName>
        <alternativeName>
            <fullName evidence="3">CoaB</fullName>
        </alternativeName>
        <alternativeName>
            <fullName evidence="3">Phosphopantothenoylcysteine synthetase</fullName>
            <shortName evidence="3">PPC synthetase</shortName>
            <shortName evidence="3">PPC-S</shortName>
        </alternativeName>
    </domain>
</protein>
<feature type="binding site" evidence="3">
    <location>
        <position position="347"/>
    </location>
    <ligand>
        <name>CTP</name>
        <dbReference type="ChEBI" id="CHEBI:37563"/>
    </ligand>
</feature>
<feature type="binding site" evidence="3">
    <location>
        <position position="293"/>
    </location>
    <ligand>
        <name>CTP</name>
        <dbReference type="ChEBI" id="CHEBI:37563"/>
    </ligand>
</feature>
<dbReference type="InterPro" id="IPR003382">
    <property type="entry name" value="Flavoprotein"/>
</dbReference>
<comment type="caution">
    <text evidence="7">The sequence shown here is derived from an EMBL/GenBank/DDBJ whole genome shotgun (WGS) entry which is preliminary data.</text>
</comment>
<feature type="region of interest" description="Phosphopantothenate--cysteine ligase" evidence="3">
    <location>
        <begin position="195"/>
        <end position="404"/>
    </location>
</feature>
<keyword evidence="3" id="KW-0460">Magnesium</keyword>
<dbReference type="Proteomes" id="UP000005273">
    <property type="component" value="Unassembled WGS sequence"/>
</dbReference>
<dbReference type="EMBL" id="ACJX03000001">
    <property type="protein sequence ID" value="KRT36242.1"/>
    <property type="molecule type" value="Genomic_DNA"/>
</dbReference>
<dbReference type="eggNOG" id="COG0452">
    <property type="taxonomic scope" value="Bacteria"/>
</dbReference>
<dbReference type="STRING" id="592015.HMPREF1705_03512"/>
<comment type="similarity">
    <text evidence="3 4">In the N-terminal section; belongs to the HFCD (homo-oligomeric flavin containing Cys decarboxylase) superfamily.</text>
</comment>
<dbReference type="Gene3D" id="3.40.50.10300">
    <property type="entry name" value="CoaB-like"/>
    <property type="match status" value="1"/>
</dbReference>
<reference evidence="8" key="1">
    <citation type="submission" date="2012-09" db="EMBL/GenBank/DDBJ databases">
        <authorList>
            <person name="Weinstock G."/>
            <person name="Sodergren E."/>
            <person name="Clifton S."/>
            <person name="Fulton L."/>
            <person name="Fulton B."/>
            <person name="Courtney L."/>
            <person name="Fronick C."/>
            <person name="Harrison M."/>
            <person name="Strong C."/>
            <person name="Farmer C."/>
            <person name="Delehaunty K."/>
            <person name="Markovic C."/>
            <person name="Hall O."/>
            <person name="Minx P."/>
            <person name="Tomlinson C."/>
            <person name="Mitreva M."/>
            <person name="Nelson J."/>
            <person name="Hou S."/>
            <person name="Wollam A."/>
            <person name="Pepin K.H."/>
            <person name="Johnson M."/>
            <person name="Bhonagiri V."/>
            <person name="Nash W.E."/>
            <person name="Suruliraj S."/>
            <person name="Warren W."/>
            <person name="Chinwalla A."/>
            <person name="Mardis E.R."/>
            <person name="Wilson R.K."/>
        </authorList>
    </citation>
    <scope>NUCLEOTIDE SEQUENCE [LARGE SCALE GENOMIC DNA]</scope>
    <source>
        <strain evidence="8">OS1</strain>
    </source>
</reference>
<dbReference type="GO" id="GO:0071513">
    <property type="term" value="C:phosphopantothenoylcysteine decarboxylase complex"/>
    <property type="evidence" value="ECO:0007669"/>
    <property type="project" value="TreeGrafter"/>
</dbReference>
<feature type="binding site" evidence="3">
    <location>
        <position position="343"/>
    </location>
    <ligand>
        <name>CTP</name>
        <dbReference type="ChEBI" id="CHEBI:37563"/>
    </ligand>
</feature>
<dbReference type="GO" id="GO:0015937">
    <property type="term" value="P:coenzyme A biosynthetic process"/>
    <property type="evidence" value="ECO:0007669"/>
    <property type="project" value="UniProtKB-UniRule"/>
</dbReference>
<keyword evidence="3" id="KW-0479">Metal-binding</keyword>
<feature type="region of interest" description="Phosphopantothenoylcysteine decarboxylase" evidence="3">
    <location>
        <begin position="1"/>
        <end position="194"/>
    </location>
</feature>